<feature type="transmembrane region" description="Helical" evidence="7">
    <location>
        <begin position="55"/>
        <end position="74"/>
    </location>
</feature>
<feature type="transmembrane region" description="Helical" evidence="7">
    <location>
        <begin position="6"/>
        <end position="34"/>
    </location>
</feature>
<keyword evidence="5 7" id="KW-1133">Transmembrane helix</keyword>
<dbReference type="PANTHER" id="PTHR33362:SF5">
    <property type="entry name" value="C4-DICARBOXYLATE TRAP TRANSPORTER LARGE PERMEASE PROTEIN DCTM"/>
    <property type="match status" value="1"/>
</dbReference>
<comment type="subcellular location">
    <subcellularLocation>
        <location evidence="1">Cell inner membrane</location>
        <topology evidence="1">Multi-pass membrane protein</topology>
    </subcellularLocation>
</comment>
<dbReference type="Proteomes" id="UP000287156">
    <property type="component" value="Unassembled WGS sequence"/>
</dbReference>
<dbReference type="InterPro" id="IPR010656">
    <property type="entry name" value="DctM"/>
</dbReference>
<dbReference type="NCBIfam" id="TIGR00786">
    <property type="entry name" value="dctM"/>
    <property type="match status" value="1"/>
</dbReference>
<evidence type="ECO:0000259" key="8">
    <source>
        <dbReference type="Pfam" id="PF06808"/>
    </source>
</evidence>
<dbReference type="PIRSF" id="PIRSF006066">
    <property type="entry name" value="HI0050"/>
    <property type="match status" value="1"/>
</dbReference>
<keyword evidence="6 7" id="KW-0472">Membrane</keyword>
<dbReference type="GO" id="GO:0005886">
    <property type="term" value="C:plasma membrane"/>
    <property type="evidence" value="ECO:0007669"/>
    <property type="project" value="UniProtKB-SubCell"/>
</dbReference>
<feature type="transmembrane region" description="Helical" evidence="7">
    <location>
        <begin position="135"/>
        <end position="158"/>
    </location>
</feature>
<dbReference type="RefSeq" id="WP_126050509.1">
    <property type="nucleotide sequence ID" value="NZ_QYTV02000004.1"/>
</dbReference>
<accession>A0A429XZA4</accession>
<proteinExistence type="predicted"/>
<dbReference type="GO" id="GO:0022857">
    <property type="term" value="F:transmembrane transporter activity"/>
    <property type="evidence" value="ECO:0007669"/>
    <property type="project" value="TreeGrafter"/>
</dbReference>
<feature type="transmembrane region" description="Helical" evidence="7">
    <location>
        <begin position="94"/>
        <end position="123"/>
    </location>
</feature>
<evidence type="ECO:0000256" key="6">
    <source>
        <dbReference type="ARBA" id="ARBA00023136"/>
    </source>
</evidence>
<dbReference type="Pfam" id="PF06808">
    <property type="entry name" value="DctM"/>
    <property type="match status" value="1"/>
</dbReference>
<dbReference type="PANTHER" id="PTHR33362">
    <property type="entry name" value="SIALIC ACID TRAP TRANSPORTER PERMEASE PROTEIN SIAT-RELATED"/>
    <property type="match status" value="1"/>
</dbReference>
<keyword evidence="3" id="KW-0997">Cell inner membrane</keyword>
<reference evidence="9" key="1">
    <citation type="submission" date="2018-12" db="EMBL/GenBank/DDBJ databases">
        <authorList>
            <person name="Sun L."/>
            <person name="Chen Z."/>
        </authorList>
    </citation>
    <scope>NUCLEOTIDE SEQUENCE [LARGE SCALE GENOMIC DNA]</scope>
    <source>
        <strain evidence="9">3-2-2</strain>
    </source>
</reference>
<keyword evidence="10" id="KW-1185">Reference proteome</keyword>
<evidence type="ECO:0000256" key="5">
    <source>
        <dbReference type="ARBA" id="ARBA00022989"/>
    </source>
</evidence>
<organism evidence="9 10">
    <name type="scientific">Siminovitchia acidinfaciens</name>
    <dbReference type="NCBI Taxonomy" id="2321395"/>
    <lineage>
        <taxon>Bacteria</taxon>
        <taxon>Bacillati</taxon>
        <taxon>Bacillota</taxon>
        <taxon>Bacilli</taxon>
        <taxon>Bacillales</taxon>
        <taxon>Bacillaceae</taxon>
        <taxon>Siminovitchia</taxon>
    </lineage>
</organism>
<evidence type="ECO:0000256" key="7">
    <source>
        <dbReference type="SAM" id="Phobius"/>
    </source>
</evidence>
<feature type="transmembrane region" description="Helical" evidence="7">
    <location>
        <begin position="214"/>
        <end position="235"/>
    </location>
</feature>
<keyword evidence="2" id="KW-1003">Cell membrane</keyword>
<comment type="caution">
    <text evidence="9">The sequence shown here is derived from an EMBL/GenBank/DDBJ whole genome shotgun (WGS) entry which is preliminary data.</text>
</comment>
<dbReference type="OrthoDB" id="9785600at2"/>
<feature type="domain" description="TRAP C4-dicarboxylate transport system permease DctM subunit" evidence="8">
    <location>
        <begin position="7"/>
        <end position="415"/>
    </location>
</feature>
<evidence type="ECO:0000256" key="3">
    <source>
        <dbReference type="ARBA" id="ARBA00022519"/>
    </source>
</evidence>
<evidence type="ECO:0000256" key="2">
    <source>
        <dbReference type="ARBA" id="ARBA00022475"/>
    </source>
</evidence>
<dbReference type="InterPro" id="IPR004681">
    <property type="entry name" value="TRAP_DctM"/>
</dbReference>
<evidence type="ECO:0000256" key="1">
    <source>
        <dbReference type="ARBA" id="ARBA00004429"/>
    </source>
</evidence>
<protein>
    <submittedName>
        <fullName evidence="9">TRAP transporter large permease</fullName>
    </submittedName>
</protein>
<name>A0A429XZA4_9BACI</name>
<dbReference type="EMBL" id="QYTV02000004">
    <property type="protein sequence ID" value="RST74141.1"/>
    <property type="molecule type" value="Genomic_DNA"/>
</dbReference>
<evidence type="ECO:0000313" key="9">
    <source>
        <dbReference type="EMBL" id="RST74141.1"/>
    </source>
</evidence>
<feature type="transmembrane region" description="Helical" evidence="7">
    <location>
        <begin position="241"/>
        <end position="260"/>
    </location>
</feature>
<gene>
    <name evidence="9" type="ORF">D4T97_010700</name>
</gene>
<feature type="transmembrane region" description="Helical" evidence="7">
    <location>
        <begin position="272"/>
        <end position="294"/>
    </location>
</feature>
<feature type="transmembrane region" description="Helical" evidence="7">
    <location>
        <begin position="314"/>
        <end position="344"/>
    </location>
</feature>
<evidence type="ECO:0000313" key="10">
    <source>
        <dbReference type="Proteomes" id="UP000287156"/>
    </source>
</evidence>
<keyword evidence="4 7" id="KW-0812">Transmembrane</keyword>
<evidence type="ECO:0000256" key="4">
    <source>
        <dbReference type="ARBA" id="ARBA00022692"/>
    </source>
</evidence>
<feature type="transmembrane region" description="Helical" evidence="7">
    <location>
        <begin position="356"/>
        <end position="380"/>
    </location>
</feature>
<sequence length="426" mass="45465">MTTIILFASLFLFIILGLPIGIAIGLACLATIVLASNIDIFVILDQALKGINSSVIMSISFFTLAGILMGRGGISKRLLDLSNALIGWVKGGLAMVTVLTSMFFAAISGSGPATVGAIGSFMIPEMKRNRYGTSFGAGLTAVAGSLGVIIPPSIPFILYGVVAEVSIGKLFAAGIIPGILIGILLMFASYLVLRKKDIVLDTKRSSFGEIAKATWKAKWSLLAPIIVLGGIYLGWFTPTEASVVAVVYAFIVGMFIHKNLGRKELYESLTETLQLLGATIYMVGLSFTFAYILTIERIPNAIVETLTSISDNKWVLLILINLFLLLVGAFIDVVVSIVILTPILLPIAIQIGIDPVHFGVIMILNLAIGYVTPPFGVNLFVASAVSKSPIESIFKASVPFLFVMLLSLILIIVFPFLSLYLPSLIG</sequence>
<dbReference type="AlphaFoldDB" id="A0A429XZA4"/>
<feature type="transmembrane region" description="Helical" evidence="7">
    <location>
        <begin position="170"/>
        <end position="193"/>
    </location>
</feature>
<feature type="transmembrane region" description="Helical" evidence="7">
    <location>
        <begin position="400"/>
        <end position="421"/>
    </location>
</feature>